<dbReference type="Gene3D" id="3.40.50.1240">
    <property type="entry name" value="Phosphoglycerate mutase-like"/>
    <property type="match status" value="1"/>
</dbReference>
<keyword evidence="3" id="KW-1185">Reference proteome</keyword>
<dbReference type="InterPro" id="IPR051710">
    <property type="entry name" value="Phosphatase_SH3-domain"/>
</dbReference>
<dbReference type="EMBL" id="JYDQ01000178">
    <property type="protein sequence ID" value="KRY11957.1"/>
    <property type="molecule type" value="Genomic_DNA"/>
</dbReference>
<dbReference type="PANTHER" id="PTHR16469">
    <property type="entry name" value="UBIQUITIN-ASSOCIATED AND SH3 DOMAIN-CONTAINING BA-RELATED"/>
    <property type="match status" value="1"/>
</dbReference>
<accession>A0A0V0ZHT3</accession>
<dbReference type="GO" id="GO:0016791">
    <property type="term" value="F:phosphatase activity"/>
    <property type="evidence" value="ECO:0007669"/>
    <property type="project" value="UniProtKB-ARBA"/>
</dbReference>
<dbReference type="InterPro" id="IPR013078">
    <property type="entry name" value="His_Pase_superF_clade-1"/>
</dbReference>
<name>A0A0V0ZHT3_9BILA</name>
<dbReference type="SUPFAM" id="SSF53254">
    <property type="entry name" value="Phosphoglycerate mutase-like"/>
    <property type="match status" value="1"/>
</dbReference>
<feature type="region of interest" description="Disordered" evidence="1">
    <location>
        <begin position="1"/>
        <end position="108"/>
    </location>
</feature>
<dbReference type="Pfam" id="PF00300">
    <property type="entry name" value="His_Phos_1"/>
    <property type="match status" value="1"/>
</dbReference>
<comment type="caution">
    <text evidence="2">The sequence shown here is derived from an EMBL/GenBank/DDBJ whole genome shotgun (WGS) entry which is preliminary data.</text>
</comment>
<feature type="compositionally biased region" description="Basic and acidic residues" evidence="1">
    <location>
        <begin position="337"/>
        <end position="349"/>
    </location>
</feature>
<evidence type="ECO:0000256" key="1">
    <source>
        <dbReference type="SAM" id="MobiDB-lite"/>
    </source>
</evidence>
<dbReference type="AlphaFoldDB" id="A0A0V0ZHT3"/>
<feature type="compositionally biased region" description="Basic and acidic residues" evidence="1">
    <location>
        <begin position="43"/>
        <end position="81"/>
    </location>
</feature>
<dbReference type="Proteomes" id="UP000054783">
    <property type="component" value="Unassembled WGS sequence"/>
</dbReference>
<evidence type="ECO:0000313" key="3">
    <source>
        <dbReference type="Proteomes" id="UP000054783"/>
    </source>
</evidence>
<gene>
    <name evidence="2" type="ORF">T12_15555</name>
</gene>
<feature type="compositionally biased region" description="Polar residues" evidence="1">
    <location>
        <begin position="82"/>
        <end position="95"/>
    </location>
</feature>
<feature type="compositionally biased region" description="Basic and acidic residues" evidence="1">
    <location>
        <begin position="228"/>
        <end position="246"/>
    </location>
</feature>
<proteinExistence type="predicted"/>
<dbReference type="OrthoDB" id="5920079at2759"/>
<dbReference type="CDD" id="cd07067">
    <property type="entry name" value="HP_PGM_like"/>
    <property type="match status" value="1"/>
</dbReference>
<organism evidence="2 3">
    <name type="scientific">Trichinella patagoniensis</name>
    <dbReference type="NCBI Taxonomy" id="990121"/>
    <lineage>
        <taxon>Eukaryota</taxon>
        <taxon>Metazoa</taxon>
        <taxon>Ecdysozoa</taxon>
        <taxon>Nematoda</taxon>
        <taxon>Enoplea</taxon>
        <taxon>Dorylaimia</taxon>
        <taxon>Trichinellida</taxon>
        <taxon>Trichinellidae</taxon>
        <taxon>Trichinella</taxon>
    </lineage>
</organism>
<sequence>MKKAEEETKTANQSNKRNNHEHEAMSEMTNVGGYSMLYSMASDDGKQNSHEICEIKKENKEKAEPVENKEAPETHCKRELTPKSNNSIQTRTPPSKQEKIRPVDDINAEETNVGGYTMLYSIAPDDDQPKTPPTGETKIKPSPIVETEKSKPLEKFPCKADTMQKSKKSSKTRTPPTKQEKRRPVDDINAEETNVGGYTMLYSIAPDDDQPKTPPTGETKIKPSPIVETEKSKPLEKFPCKADTMQKSKKSSKTRTPPTKQEKRRPVDDINAEETNVGGYTMLYSIAPDDDQPKTPPTGETKIKPSPIVETEKSKPLKKFPCKADTMQKSRKSSKTRTPDSKQEKRQPVDDINAEETNVGGYTMLYSIAPDDDQPKPFVPVDRKMETCQIANQIDNQVHIAKFPEKVVPTELPIMNDGNLHEVPASDQQVQNEIKTGKTNAGKYFVDKERVVANAATGILDALAPAKLNDALECIHLEMDRKGAVAGNQIIESPHGLTVVAVPTGRRVMLMRNAERIDRTFPEWFDVSFNDKGKYKSYDLNQPLEIPMRQDGHEAYRVDSPITELGNITAMMLGRAMKFRKYLPYKIFVSPAFRCIQTGHGFLKSVEDPLLSMQIEPALFEWLGWYKTMPSWMEFSDLLKSNYKINSTYKPVVEASDMKLYLNESVVNCYQRSINAFRQILENNKKEGNILFVVHSTTIDAITRFLNGKNIGNVSQEMLKSVEKNFPYSSVLIYEELADNTWRLMPDALPSITYLDVSNSVNMDFLNRICIGLLRCILHLNAMALLKLIFYCHCKSHSFCL</sequence>
<dbReference type="STRING" id="990121.A0A0V0ZHT3"/>
<protein>
    <submittedName>
        <fullName evidence="2">Protein UBASH3A-like protein</fullName>
    </submittedName>
</protein>
<feature type="compositionally biased region" description="Basic and acidic residues" evidence="1">
    <location>
        <begin position="146"/>
        <end position="164"/>
    </location>
</feature>
<dbReference type="PANTHER" id="PTHR16469:SF27">
    <property type="entry name" value="UBIQUITIN-ASSOCIATED AND SH3 DOMAIN-CONTAINING BA-RELATED"/>
    <property type="match status" value="1"/>
</dbReference>
<dbReference type="InterPro" id="IPR029033">
    <property type="entry name" value="His_PPase_superfam"/>
</dbReference>
<feature type="region of interest" description="Disordered" evidence="1">
    <location>
        <begin position="120"/>
        <end position="355"/>
    </location>
</feature>
<reference evidence="2 3" key="1">
    <citation type="submission" date="2015-01" db="EMBL/GenBank/DDBJ databases">
        <title>Evolution of Trichinella species and genotypes.</title>
        <authorList>
            <person name="Korhonen P.K."/>
            <person name="Edoardo P."/>
            <person name="Giuseppe L.R."/>
            <person name="Gasser R.B."/>
        </authorList>
    </citation>
    <scope>NUCLEOTIDE SEQUENCE [LARGE SCALE GENOMIC DNA]</scope>
    <source>
        <strain evidence="2">ISS2496</strain>
    </source>
</reference>
<evidence type="ECO:0000313" key="2">
    <source>
        <dbReference type="EMBL" id="KRY11957.1"/>
    </source>
</evidence>